<keyword evidence="3" id="KW-1185">Reference proteome</keyword>
<dbReference type="RefSeq" id="WP_072879554.1">
    <property type="nucleotide sequence ID" value="NZ_FQVT01000005.1"/>
</dbReference>
<dbReference type="PANTHER" id="PTHR21015:SF22">
    <property type="entry name" value="GLYCOSYLTRANSFERASE"/>
    <property type="match status" value="1"/>
</dbReference>
<sequence>MKRTRILVAVLNWGLGHATRCIPIIKALEKNNFEVFIASNGDALRLLKTEFKHLESITLPAYNIFYSRKPQFLKWKLLAQSPHILKTISKEKKLVEELVQKYKFNGIISDNRWGCRHPDVKSVFITHQHRVLSGNTTYFSSKIQQKYIAKFDECWIPDIPGKRNLSGIMGHSTTTADNVKYIGVLSRFQNKTLEIKYDLAVILSGPEPQRTLLENALLKNLKKCDKKIILVRGKINGDILVAENKQIQVENYLNSMALEKVILQSDIIICRSGYSSLMDLTKLEKKAFLIPTPGQFEQEYLAKRCRELGIAPYCQQKDFKYAKLKELANYSGFQDLKSEVDFSSHLALFKRK</sequence>
<dbReference type="Proteomes" id="UP000183945">
    <property type="component" value="Unassembled WGS sequence"/>
</dbReference>
<evidence type="ECO:0000259" key="1">
    <source>
        <dbReference type="Pfam" id="PF04101"/>
    </source>
</evidence>
<gene>
    <name evidence="2" type="ORF">SAMN05444483_105227</name>
</gene>
<dbReference type="AlphaFoldDB" id="A0A1M5HNF7"/>
<dbReference type="PANTHER" id="PTHR21015">
    <property type="entry name" value="UDP-N-ACETYLGLUCOSAMINE--N-ACETYLMURAMYL-(PENTAPEPTIDE) PYROPHOSPHORYL-UNDECAPRENOL N-ACETYLGLUCOSAMINE TRANSFERASE 1"/>
    <property type="match status" value="1"/>
</dbReference>
<accession>A0A1M5HNF7</accession>
<keyword evidence="2" id="KW-0808">Transferase</keyword>
<dbReference type="InterPro" id="IPR007235">
    <property type="entry name" value="Glyco_trans_28_C"/>
</dbReference>
<dbReference type="Pfam" id="PF04101">
    <property type="entry name" value="Glyco_tran_28_C"/>
    <property type="match status" value="1"/>
</dbReference>
<dbReference type="GO" id="GO:0016758">
    <property type="term" value="F:hexosyltransferase activity"/>
    <property type="evidence" value="ECO:0007669"/>
    <property type="project" value="InterPro"/>
</dbReference>
<dbReference type="OrthoDB" id="9803241at2"/>
<feature type="domain" description="Glycosyl transferase family 28 C-terminal" evidence="1">
    <location>
        <begin position="213"/>
        <end position="326"/>
    </location>
</feature>
<dbReference type="EMBL" id="FQVT01000005">
    <property type="protein sequence ID" value="SHG17494.1"/>
    <property type="molecule type" value="Genomic_DNA"/>
</dbReference>
<dbReference type="SUPFAM" id="SSF53756">
    <property type="entry name" value="UDP-Glycosyltransferase/glycogen phosphorylase"/>
    <property type="match status" value="1"/>
</dbReference>
<dbReference type="STRING" id="1073325.SAMN05444483_105227"/>
<name>A0A1M5HNF7_SALEC</name>
<evidence type="ECO:0000313" key="3">
    <source>
        <dbReference type="Proteomes" id="UP000183945"/>
    </source>
</evidence>
<evidence type="ECO:0000313" key="2">
    <source>
        <dbReference type="EMBL" id="SHG17494.1"/>
    </source>
</evidence>
<protein>
    <submittedName>
        <fullName evidence="2">Predicted glycosyl transferase</fullName>
    </submittedName>
</protein>
<reference evidence="3" key="1">
    <citation type="submission" date="2016-11" db="EMBL/GenBank/DDBJ databases">
        <authorList>
            <person name="Varghese N."/>
            <person name="Submissions S."/>
        </authorList>
    </citation>
    <scope>NUCLEOTIDE SEQUENCE [LARGE SCALE GENOMIC DNA]</scope>
    <source>
        <strain evidence="3">DSM 24579</strain>
    </source>
</reference>
<proteinExistence type="predicted"/>
<organism evidence="2 3">
    <name type="scientific">Salegentibacter echinorum</name>
    <dbReference type="NCBI Taxonomy" id="1073325"/>
    <lineage>
        <taxon>Bacteria</taxon>
        <taxon>Pseudomonadati</taxon>
        <taxon>Bacteroidota</taxon>
        <taxon>Flavobacteriia</taxon>
        <taxon>Flavobacteriales</taxon>
        <taxon>Flavobacteriaceae</taxon>
        <taxon>Salegentibacter</taxon>
    </lineage>
</organism>
<dbReference type="Gene3D" id="3.40.50.2000">
    <property type="entry name" value="Glycogen Phosphorylase B"/>
    <property type="match status" value="1"/>
</dbReference>